<dbReference type="Pfam" id="PF05193">
    <property type="entry name" value="Peptidase_M16_C"/>
    <property type="match status" value="1"/>
</dbReference>
<evidence type="ECO:0000313" key="3">
    <source>
        <dbReference type="Proteomes" id="UP000518904"/>
    </source>
</evidence>
<reference evidence="2 3" key="1">
    <citation type="submission" date="2020-04" db="EMBL/GenBank/DDBJ databases">
        <title>Whole-genome sequencing of Vibrio spp. from China reveals different genetic environments of blaCTX-M-14 among diverse lineages.</title>
        <authorList>
            <person name="Zheng Z."/>
            <person name="Ye L."/>
            <person name="Chen S."/>
        </authorList>
    </citation>
    <scope>NUCLEOTIDE SEQUENCE [LARGE SCALE GENOMIC DNA]</scope>
    <source>
        <strain evidence="2 3">Vb0551</strain>
    </source>
</reference>
<feature type="non-terminal residue" evidence="2">
    <location>
        <position position="1"/>
    </location>
</feature>
<proteinExistence type="predicted"/>
<protein>
    <submittedName>
        <fullName evidence="2">Insulinase family protein</fullName>
    </submittedName>
</protein>
<sequence length="164" mass="18030">IQQPMVMIAWPTTYNGEESQASLDTLSEVLGGGTNSVLYQDLVKTQKAVDAGSFHDCAELACNFYVYAMGDSGDKGDLSKLYDELLQSLNQFAEKGVTEDRLEQLKGKAEADAIFALESVKGKVTQLASNETFFGDPDRLEQQLEQIRAVTPTSVEKAYTDFIQ</sequence>
<evidence type="ECO:0000313" key="2">
    <source>
        <dbReference type="EMBL" id="NMU82771.1"/>
    </source>
</evidence>
<feature type="non-terminal residue" evidence="2">
    <location>
        <position position="164"/>
    </location>
</feature>
<dbReference type="SUPFAM" id="SSF63411">
    <property type="entry name" value="LuxS/MPP-like metallohydrolase"/>
    <property type="match status" value="1"/>
</dbReference>
<dbReference type="InterPro" id="IPR007863">
    <property type="entry name" value="Peptidase_M16_C"/>
</dbReference>
<name>A0A7Y0SFZ3_VIBPH</name>
<gene>
    <name evidence="2" type="ORF">HKB16_07730</name>
</gene>
<feature type="domain" description="Peptidase M16 C-terminal" evidence="1">
    <location>
        <begin position="2"/>
        <end position="106"/>
    </location>
</feature>
<dbReference type="AlphaFoldDB" id="A0A7Y0SFZ3"/>
<dbReference type="InterPro" id="IPR011249">
    <property type="entry name" value="Metalloenz_LuxS/M16"/>
</dbReference>
<organism evidence="2 3">
    <name type="scientific">Vibrio parahaemolyticus</name>
    <dbReference type="NCBI Taxonomy" id="670"/>
    <lineage>
        <taxon>Bacteria</taxon>
        <taxon>Pseudomonadati</taxon>
        <taxon>Pseudomonadota</taxon>
        <taxon>Gammaproteobacteria</taxon>
        <taxon>Vibrionales</taxon>
        <taxon>Vibrionaceae</taxon>
        <taxon>Vibrio</taxon>
    </lineage>
</organism>
<dbReference type="Gene3D" id="3.30.830.10">
    <property type="entry name" value="Metalloenzyme, LuxS/M16 peptidase-like"/>
    <property type="match status" value="1"/>
</dbReference>
<accession>A0A7Y0SFZ3</accession>
<dbReference type="Proteomes" id="UP000518904">
    <property type="component" value="Unassembled WGS sequence"/>
</dbReference>
<dbReference type="EMBL" id="JABCLB010000994">
    <property type="protein sequence ID" value="NMU82771.1"/>
    <property type="molecule type" value="Genomic_DNA"/>
</dbReference>
<comment type="caution">
    <text evidence="2">The sequence shown here is derived from an EMBL/GenBank/DDBJ whole genome shotgun (WGS) entry which is preliminary data.</text>
</comment>
<evidence type="ECO:0000259" key="1">
    <source>
        <dbReference type="Pfam" id="PF05193"/>
    </source>
</evidence>
<dbReference type="GO" id="GO:0046872">
    <property type="term" value="F:metal ion binding"/>
    <property type="evidence" value="ECO:0007669"/>
    <property type="project" value="InterPro"/>
</dbReference>